<evidence type="ECO:0000256" key="1">
    <source>
        <dbReference type="SAM" id="SignalP"/>
    </source>
</evidence>
<dbReference type="AlphaFoldDB" id="A0A8J3JJS5"/>
<reference evidence="2 3" key="1">
    <citation type="submission" date="2021-01" db="EMBL/GenBank/DDBJ databases">
        <title>Whole genome shotgun sequence of Catellatospora bangladeshensis NBRC 107357.</title>
        <authorList>
            <person name="Komaki H."/>
            <person name="Tamura T."/>
        </authorList>
    </citation>
    <scope>NUCLEOTIDE SEQUENCE [LARGE SCALE GENOMIC DNA]</scope>
    <source>
        <strain evidence="2 3">NBRC 107357</strain>
    </source>
</reference>
<dbReference type="EMBL" id="BONF01000017">
    <property type="protein sequence ID" value="GIF81983.1"/>
    <property type="molecule type" value="Genomic_DNA"/>
</dbReference>
<feature type="signal peptide" evidence="1">
    <location>
        <begin position="1"/>
        <end position="23"/>
    </location>
</feature>
<feature type="chain" id="PRO_5035269662" description="Secreted protein" evidence="1">
    <location>
        <begin position="24"/>
        <end position="172"/>
    </location>
</feature>
<evidence type="ECO:0008006" key="4">
    <source>
        <dbReference type="Google" id="ProtNLM"/>
    </source>
</evidence>
<protein>
    <recommendedName>
        <fullName evidence="4">Secreted protein</fullName>
    </recommendedName>
</protein>
<organism evidence="2 3">
    <name type="scientific">Catellatospora bangladeshensis</name>
    <dbReference type="NCBI Taxonomy" id="310355"/>
    <lineage>
        <taxon>Bacteria</taxon>
        <taxon>Bacillati</taxon>
        <taxon>Actinomycetota</taxon>
        <taxon>Actinomycetes</taxon>
        <taxon>Micromonosporales</taxon>
        <taxon>Micromonosporaceae</taxon>
        <taxon>Catellatospora</taxon>
    </lineage>
</organism>
<keyword evidence="3" id="KW-1185">Reference proteome</keyword>
<sequence>MRRLTTVAVASVMALSAATPASAAEPSAAQGAWRPAPQASYDLPAGARCDFAVHTQPVVDEVRKLVLDTYPDGRPKRELYAGDLILEITNTQTGASTRADAGGTTMIDYHADGSMTWYAVGPVMAGFRAGGGTLPRGLYILDGVYTLDIAADGYKTVDMIQGSTRDLCADVA</sequence>
<keyword evidence="1" id="KW-0732">Signal</keyword>
<name>A0A8J3JJS5_9ACTN</name>
<accession>A0A8J3JJS5</accession>
<dbReference type="Proteomes" id="UP000601223">
    <property type="component" value="Unassembled WGS sequence"/>
</dbReference>
<proteinExistence type="predicted"/>
<comment type="caution">
    <text evidence="2">The sequence shown here is derived from an EMBL/GenBank/DDBJ whole genome shotgun (WGS) entry which is preliminary data.</text>
</comment>
<evidence type="ECO:0000313" key="2">
    <source>
        <dbReference type="EMBL" id="GIF81983.1"/>
    </source>
</evidence>
<gene>
    <name evidence="2" type="ORF">Cba03nite_33320</name>
</gene>
<evidence type="ECO:0000313" key="3">
    <source>
        <dbReference type="Proteomes" id="UP000601223"/>
    </source>
</evidence>
<dbReference type="RefSeq" id="WP_203746710.1">
    <property type="nucleotide sequence ID" value="NZ_BONF01000017.1"/>
</dbReference>